<dbReference type="AlphaFoldDB" id="A0A1H3X8E6"/>
<evidence type="ECO:0000256" key="1">
    <source>
        <dbReference type="SAM" id="SignalP"/>
    </source>
</evidence>
<evidence type="ECO:0000313" key="3">
    <source>
        <dbReference type="Proteomes" id="UP000183253"/>
    </source>
</evidence>
<proteinExistence type="predicted"/>
<sequence>MKQIAKNLSFAGMLLLAGFFASCKDDEDPIRDLTVKIPPPTRANM</sequence>
<organism evidence="2 3">
    <name type="scientific">Alistipes timonensis JC136</name>
    <dbReference type="NCBI Taxonomy" id="1033731"/>
    <lineage>
        <taxon>Bacteria</taxon>
        <taxon>Pseudomonadati</taxon>
        <taxon>Bacteroidota</taxon>
        <taxon>Bacteroidia</taxon>
        <taxon>Bacteroidales</taxon>
        <taxon>Rikenellaceae</taxon>
        <taxon>Alistipes</taxon>
    </lineage>
</organism>
<feature type="chain" id="PRO_5010260034" evidence="1">
    <location>
        <begin position="24"/>
        <end position="45"/>
    </location>
</feature>
<dbReference type="EMBL" id="FNRI01000001">
    <property type="protein sequence ID" value="SDZ94934.1"/>
    <property type="molecule type" value="Genomic_DNA"/>
</dbReference>
<dbReference type="RefSeq" id="WP_020692623.1">
    <property type="nucleotide sequence ID" value="NZ_CAEG01000001.1"/>
</dbReference>
<name>A0A1H3X8E6_9BACT</name>
<accession>A0A1H3X8E6</accession>
<keyword evidence="3" id="KW-1185">Reference proteome</keyword>
<reference evidence="2 3" key="1">
    <citation type="submission" date="2016-10" db="EMBL/GenBank/DDBJ databases">
        <authorList>
            <person name="de Groot N.N."/>
        </authorList>
    </citation>
    <scope>NUCLEOTIDE SEQUENCE [LARGE SCALE GENOMIC DNA]</scope>
    <source>
        <strain evidence="2 3">DSM 25383</strain>
    </source>
</reference>
<dbReference type="PROSITE" id="PS51257">
    <property type="entry name" value="PROKAR_LIPOPROTEIN"/>
    <property type="match status" value="1"/>
</dbReference>
<keyword evidence="1" id="KW-0732">Signal</keyword>
<protein>
    <submittedName>
        <fullName evidence="2">Uncharacterized protein</fullName>
    </submittedName>
</protein>
<dbReference type="Proteomes" id="UP000183253">
    <property type="component" value="Unassembled WGS sequence"/>
</dbReference>
<gene>
    <name evidence="2" type="ORF">SAMN05444145_101122</name>
</gene>
<feature type="signal peptide" evidence="1">
    <location>
        <begin position="1"/>
        <end position="23"/>
    </location>
</feature>
<evidence type="ECO:0000313" key="2">
    <source>
        <dbReference type="EMBL" id="SDZ94934.1"/>
    </source>
</evidence>